<comment type="caution">
    <text evidence="3">The sequence shown here is derived from an EMBL/GenBank/DDBJ whole genome shotgun (WGS) entry which is preliminary data.</text>
</comment>
<dbReference type="InterPro" id="IPR000182">
    <property type="entry name" value="GNAT_dom"/>
</dbReference>
<dbReference type="InterPro" id="IPR016181">
    <property type="entry name" value="Acyl_CoA_acyltransferase"/>
</dbReference>
<dbReference type="CDD" id="cd04301">
    <property type="entry name" value="NAT_SF"/>
    <property type="match status" value="1"/>
</dbReference>
<dbReference type="EMBL" id="JAINZZ010000003">
    <property type="protein sequence ID" value="MBY8876778.1"/>
    <property type="molecule type" value="Genomic_DNA"/>
</dbReference>
<dbReference type="InterPro" id="IPR031165">
    <property type="entry name" value="GNAT_YJDJ"/>
</dbReference>
<dbReference type="PANTHER" id="PTHR31435:SF10">
    <property type="entry name" value="BSR4717 PROTEIN"/>
    <property type="match status" value="1"/>
</dbReference>
<dbReference type="InterPro" id="IPR045057">
    <property type="entry name" value="Gcn5-rel_NAT"/>
</dbReference>
<dbReference type="RefSeq" id="WP_222960613.1">
    <property type="nucleotide sequence ID" value="NZ_JAINZZ010000003.1"/>
</dbReference>
<organism evidence="3 4">
    <name type="scientific">Actinacidiphila acidipaludis</name>
    <dbReference type="NCBI Taxonomy" id="2873382"/>
    <lineage>
        <taxon>Bacteria</taxon>
        <taxon>Bacillati</taxon>
        <taxon>Actinomycetota</taxon>
        <taxon>Actinomycetes</taxon>
        <taxon>Kitasatosporales</taxon>
        <taxon>Streptomycetaceae</taxon>
        <taxon>Actinacidiphila</taxon>
    </lineage>
</organism>
<dbReference type="PROSITE" id="PS51186">
    <property type="entry name" value="GNAT"/>
    <property type="match status" value="1"/>
</dbReference>
<proteinExistence type="predicted"/>
<sequence length="103" mass="11410">MSTPDVTVTDVPDARRYEARIGGELAGMATYMRTPDMIVFVHTEVESACEGHGVGSVLARTALDEARELGLRVVAICPFIDGWMQRHPEYEDLRFEPASRVAD</sequence>
<accession>A0ABS7Q0Y8</accession>
<reference evidence="3 4" key="1">
    <citation type="submission" date="2021-08" db="EMBL/GenBank/DDBJ databases">
        <title>WGS of actinomycetes from Thailand.</title>
        <authorList>
            <person name="Thawai C."/>
        </authorList>
    </citation>
    <scope>NUCLEOTIDE SEQUENCE [LARGE SCALE GENOMIC DNA]</scope>
    <source>
        <strain evidence="3 4">PLK6-54</strain>
    </source>
</reference>
<dbReference type="PANTHER" id="PTHR31435">
    <property type="entry name" value="PROTEIN NATD1"/>
    <property type="match status" value="1"/>
</dbReference>
<name>A0ABS7Q0Y8_9ACTN</name>
<evidence type="ECO:0000259" key="2">
    <source>
        <dbReference type="PROSITE" id="PS51729"/>
    </source>
</evidence>
<dbReference type="SUPFAM" id="SSF55729">
    <property type="entry name" value="Acyl-CoA N-acyltransferases (Nat)"/>
    <property type="match status" value="1"/>
</dbReference>
<protein>
    <submittedName>
        <fullName evidence="3">N-acetyltransferase</fullName>
    </submittedName>
</protein>
<dbReference type="PROSITE" id="PS51729">
    <property type="entry name" value="GNAT_YJDJ"/>
    <property type="match status" value="1"/>
</dbReference>
<evidence type="ECO:0000313" key="4">
    <source>
        <dbReference type="Proteomes" id="UP000778578"/>
    </source>
</evidence>
<gene>
    <name evidence="3" type="ORF">K7862_03865</name>
</gene>
<dbReference type="Gene3D" id="3.40.630.30">
    <property type="match status" value="1"/>
</dbReference>
<feature type="domain" description="N-acetyltransferase" evidence="2">
    <location>
        <begin position="9"/>
        <end position="95"/>
    </location>
</feature>
<dbReference type="Pfam" id="PF14542">
    <property type="entry name" value="Acetyltransf_CG"/>
    <property type="match status" value="1"/>
</dbReference>
<feature type="domain" description="N-acetyltransferase" evidence="1">
    <location>
        <begin position="1"/>
        <end position="103"/>
    </location>
</feature>
<evidence type="ECO:0000313" key="3">
    <source>
        <dbReference type="EMBL" id="MBY8876778.1"/>
    </source>
</evidence>
<evidence type="ECO:0000259" key="1">
    <source>
        <dbReference type="PROSITE" id="PS51186"/>
    </source>
</evidence>
<dbReference type="Proteomes" id="UP000778578">
    <property type="component" value="Unassembled WGS sequence"/>
</dbReference>
<keyword evidence="4" id="KW-1185">Reference proteome</keyword>